<dbReference type="EMBL" id="GBRH01264053">
    <property type="protein sequence ID" value="JAD33842.1"/>
    <property type="molecule type" value="Transcribed_RNA"/>
</dbReference>
<dbReference type="AlphaFoldDB" id="A0A0A8ZG27"/>
<reference evidence="1" key="2">
    <citation type="journal article" date="2015" name="Data Brief">
        <title>Shoot transcriptome of the giant reed, Arundo donax.</title>
        <authorList>
            <person name="Barrero R.A."/>
            <person name="Guerrero F.D."/>
            <person name="Moolhuijzen P."/>
            <person name="Goolsby J.A."/>
            <person name="Tidwell J."/>
            <person name="Bellgard S.E."/>
            <person name="Bellgard M.I."/>
        </authorList>
    </citation>
    <scope>NUCLEOTIDE SEQUENCE</scope>
    <source>
        <tissue evidence="1">Shoot tissue taken approximately 20 cm above the soil surface</tissue>
    </source>
</reference>
<organism evidence="1">
    <name type="scientific">Arundo donax</name>
    <name type="common">Giant reed</name>
    <name type="synonym">Donax arundinaceus</name>
    <dbReference type="NCBI Taxonomy" id="35708"/>
    <lineage>
        <taxon>Eukaryota</taxon>
        <taxon>Viridiplantae</taxon>
        <taxon>Streptophyta</taxon>
        <taxon>Embryophyta</taxon>
        <taxon>Tracheophyta</taxon>
        <taxon>Spermatophyta</taxon>
        <taxon>Magnoliopsida</taxon>
        <taxon>Liliopsida</taxon>
        <taxon>Poales</taxon>
        <taxon>Poaceae</taxon>
        <taxon>PACMAD clade</taxon>
        <taxon>Arundinoideae</taxon>
        <taxon>Arundineae</taxon>
        <taxon>Arundo</taxon>
    </lineage>
</organism>
<proteinExistence type="predicted"/>
<name>A0A0A8ZG27_ARUDO</name>
<sequence length="30" mass="3536">MLILLLFHTLLQIHLLLKICITIFYPQLGL</sequence>
<reference evidence="1" key="1">
    <citation type="submission" date="2014-09" db="EMBL/GenBank/DDBJ databases">
        <authorList>
            <person name="Magalhaes I.L.F."/>
            <person name="Oliveira U."/>
            <person name="Santos F.R."/>
            <person name="Vidigal T.H.D.A."/>
            <person name="Brescovit A.D."/>
            <person name="Santos A.J."/>
        </authorList>
    </citation>
    <scope>NUCLEOTIDE SEQUENCE</scope>
    <source>
        <tissue evidence="1">Shoot tissue taken approximately 20 cm above the soil surface</tissue>
    </source>
</reference>
<protein>
    <submittedName>
        <fullName evidence="1">Uncharacterized protein</fullName>
    </submittedName>
</protein>
<accession>A0A0A8ZG27</accession>
<evidence type="ECO:0000313" key="1">
    <source>
        <dbReference type="EMBL" id="JAD33842.1"/>
    </source>
</evidence>